<dbReference type="EMBL" id="OU895879">
    <property type="protein sequence ID" value="CAG9808573.1"/>
    <property type="molecule type" value="Genomic_DNA"/>
</dbReference>
<evidence type="ECO:0000256" key="8">
    <source>
        <dbReference type="ARBA" id="ARBA00023065"/>
    </source>
</evidence>
<name>A0A9N9WWS1_9DIPT</name>
<dbReference type="PANTHER" id="PTHR11690:SF288">
    <property type="entry name" value="AMILORIDE-SENSITIVE NA+ CHANNEL-RELATED"/>
    <property type="match status" value="1"/>
</dbReference>
<keyword evidence="8 12" id="KW-0406">Ion transport</keyword>
<evidence type="ECO:0000256" key="10">
    <source>
        <dbReference type="ARBA" id="ARBA00023201"/>
    </source>
</evidence>
<dbReference type="InterPro" id="IPR001873">
    <property type="entry name" value="ENaC"/>
</dbReference>
<evidence type="ECO:0000256" key="12">
    <source>
        <dbReference type="RuleBase" id="RU000679"/>
    </source>
</evidence>
<comment type="subcellular location">
    <subcellularLocation>
        <location evidence="1">Membrane</location>
        <topology evidence="1">Multi-pass membrane protein</topology>
    </subcellularLocation>
</comment>
<feature type="transmembrane region" description="Helical" evidence="13">
    <location>
        <begin position="1326"/>
        <end position="1353"/>
    </location>
</feature>
<dbReference type="GO" id="GO:0015280">
    <property type="term" value="F:ligand-gated sodium channel activity"/>
    <property type="evidence" value="ECO:0007669"/>
    <property type="project" value="TreeGrafter"/>
</dbReference>
<reference evidence="14" key="2">
    <citation type="submission" date="2022-10" db="EMBL/GenBank/DDBJ databases">
        <authorList>
            <consortium name="ENA_rothamsted_submissions"/>
            <consortium name="culmorum"/>
            <person name="King R."/>
        </authorList>
    </citation>
    <scope>NUCLEOTIDE SEQUENCE</scope>
</reference>
<accession>A0A9N9WWS1</accession>
<keyword evidence="4 12" id="KW-0894">Sodium channel</keyword>
<dbReference type="Gene3D" id="1.10.287.820">
    <property type="entry name" value="Acid-sensing ion channel domain"/>
    <property type="match status" value="3"/>
</dbReference>
<keyword evidence="11 12" id="KW-0407">Ion channel</keyword>
<dbReference type="InterPro" id="IPR020903">
    <property type="entry name" value="ENaC_CS"/>
</dbReference>
<sequence>MLKVLQNFCSDTNLHGFKYIIQPLRNKVERIFWSVSIFISFIVTLILIIKFIIESQANPIIIFIDQNVINVQDLDFPAVSICPGLIYRIKTNVTINYDLMKWKLRFKNFGIQNLTSNELKLMQITSLVADDQFMSRNFPNLSIPTDDFIEKLEDFLDIFGLPFYKTSVVPYNFVANWTERYPVFMTRTLWKTGHCQTFNFPSSSRIFNMERISEDFNFMSEKMLGTSFFRNDVYNLRLPYPVKAHPPGRGLFIGFNLDRFEDGIQFFNVLEYVVPKRDYNGIKIYVHGPYEVISEHSIVRHAKEKSFIKFSIIPKVSKIDDSMKNVKLQDRQCYMKNERQLKYFIGYSKINCEHECLANLTLANCGCVRFYMVRNKQTRICGIIDENCFLNVEIKFRTSKSFCGCYDSCEAVKYDVQTVYDTHKKNNYWLPGKFVQNIEIKIEFGVNEVLAISRKKVHTIVDMLSLVGGFFGLFAGFSFLSVGEIIKHFIIYPVIRLRTRRSTKVQPMSTIHSFNHIAKSSKNRFEQLVWAVLFVISMSFVCILVREVDLKRRSSEIVMNLEGIPTKVEDIPFPAFTLVENINDDVKRRDSQYFTNRKEGSAKHIVRIKRLVIDDNPTIDKQVFYTLCGKVLSGIVAAFPFNYTSNSEFVDFLRDYTHQEPPWFVYKNAKWNAAVQPPFAEILTGIGMGHTFNLIEKSKLLYENRISKDFLYNYDTNNSIDYPWKTSADNNKGFNIQFRTNIVFIGCYNHDSFIIHPPNELPISAEVIRIEDWAETEVLITPTIIKTDEGMKAFDVDTRKCYFDDERQLKYFKIYTQKNCELECLAEIIFMKCGCVPFNSIRNSSTKVCNYVTFDICAAFLQGFSDFQEYDYFYEMHGLCRCLPLCNYVTYSYEAFTKEFNAIENISISIRWKDTEYYALISSDLKFYSKMKKVQQDFLIYTEQNVINVEDINFPAVSVCPDVILKAGRKNTLDYEEIKMKLNNQTMEIDKLTDNELKMIQIASLIANDRFMSSNFPNLPIPTDDFVEKLGKFEELFDEPPFKKMLVPYNFVANWTYKYPVFMTQNLWKKGFCHTFNFPNSSEIFRIDEIYQDFNYTKVQMLGYPVKAHPPDKGLYIGFNESQFPDYQPVYIFNHVVPKREYDGIKIYVHDPYEVVSDNALVRHAKERSSSKYSVVPKVTIVDDSMAEFDINDRLCYLKNERQLEFFLTYNKGNCEHECLANQTLEVCGCVQFYMIRNKGTRICGIIDESCFRKVEDEFSMIKSECRCYDLCENVKYDLTIDFATTKKMKYFIPGRLVHNIEVKIEFGVKEILATSKKKGHTIVDMLSLIGGFFKLFAGFSFLSAGEIIKYLVFVPFSMLKTKQSTRVTQLKHKIEKVKHLRSLCKTSSVSLVTLETPKEVILREVFGQFCSQLQW</sequence>
<dbReference type="PROSITE" id="PS01206">
    <property type="entry name" value="ASC"/>
    <property type="match status" value="1"/>
</dbReference>
<keyword evidence="10 12" id="KW-0739">Sodium transport</keyword>
<evidence type="ECO:0000256" key="7">
    <source>
        <dbReference type="ARBA" id="ARBA00023053"/>
    </source>
</evidence>
<evidence type="ECO:0000256" key="11">
    <source>
        <dbReference type="ARBA" id="ARBA00023303"/>
    </source>
</evidence>
<evidence type="ECO:0000256" key="9">
    <source>
        <dbReference type="ARBA" id="ARBA00023136"/>
    </source>
</evidence>
<reference evidence="14" key="1">
    <citation type="submission" date="2022-01" db="EMBL/GenBank/DDBJ databases">
        <authorList>
            <person name="King R."/>
        </authorList>
    </citation>
    <scope>NUCLEOTIDE SEQUENCE</scope>
</reference>
<feature type="transmembrane region" description="Helical" evidence="13">
    <location>
        <begin position="31"/>
        <end position="53"/>
    </location>
</feature>
<protein>
    <submittedName>
        <fullName evidence="14">Uncharacterized protein</fullName>
    </submittedName>
</protein>
<keyword evidence="9 13" id="KW-0472">Membrane</keyword>
<evidence type="ECO:0000256" key="13">
    <source>
        <dbReference type="SAM" id="Phobius"/>
    </source>
</evidence>
<dbReference type="Gene3D" id="1.10.287.770">
    <property type="entry name" value="YojJ-like"/>
    <property type="match status" value="1"/>
</dbReference>
<evidence type="ECO:0000256" key="6">
    <source>
        <dbReference type="ARBA" id="ARBA00022989"/>
    </source>
</evidence>
<evidence type="ECO:0000313" key="15">
    <source>
        <dbReference type="Proteomes" id="UP001153620"/>
    </source>
</evidence>
<evidence type="ECO:0000313" key="14">
    <source>
        <dbReference type="EMBL" id="CAG9808573.1"/>
    </source>
</evidence>
<keyword evidence="15" id="KW-1185">Reference proteome</keyword>
<comment type="similarity">
    <text evidence="2 12">Belongs to the amiloride-sensitive sodium channel (TC 1.A.6) family.</text>
</comment>
<dbReference type="Pfam" id="PF00858">
    <property type="entry name" value="ASC"/>
    <property type="match status" value="3"/>
</dbReference>
<keyword evidence="7" id="KW-0915">Sodium</keyword>
<evidence type="ECO:0000256" key="1">
    <source>
        <dbReference type="ARBA" id="ARBA00004141"/>
    </source>
</evidence>
<keyword evidence="5 12" id="KW-0812">Transmembrane</keyword>
<dbReference type="GO" id="GO:0005886">
    <property type="term" value="C:plasma membrane"/>
    <property type="evidence" value="ECO:0007669"/>
    <property type="project" value="TreeGrafter"/>
</dbReference>
<evidence type="ECO:0000256" key="2">
    <source>
        <dbReference type="ARBA" id="ARBA00007193"/>
    </source>
</evidence>
<dbReference type="PANTHER" id="PTHR11690">
    <property type="entry name" value="AMILORIDE-SENSITIVE SODIUM CHANNEL-RELATED"/>
    <property type="match status" value="1"/>
</dbReference>
<evidence type="ECO:0000256" key="5">
    <source>
        <dbReference type="ARBA" id="ARBA00022692"/>
    </source>
</evidence>
<evidence type="ECO:0000256" key="3">
    <source>
        <dbReference type="ARBA" id="ARBA00022448"/>
    </source>
</evidence>
<proteinExistence type="inferred from homology"/>
<keyword evidence="3 12" id="KW-0813">Transport</keyword>
<gene>
    <name evidence="14" type="ORF">CHIRRI_LOCUS11411</name>
</gene>
<organism evidence="14 15">
    <name type="scientific">Chironomus riparius</name>
    <dbReference type="NCBI Taxonomy" id="315576"/>
    <lineage>
        <taxon>Eukaryota</taxon>
        <taxon>Metazoa</taxon>
        <taxon>Ecdysozoa</taxon>
        <taxon>Arthropoda</taxon>
        <taxon>Hexapoda</taxon>
        <taxon>Insecta</taxon>
        <taxon>Pterygota</taxon>
        <taxon>Neoptera</taxon>
        <taxon>Endopterygota</taxon>
        <taxon>Diptera</taxon>
        <taxon>Nematocera</taxon>
        <taxon>Chironomoidea</taxon>
        <taxon>Chironomidae</taxon>
        <taxon>Chironominae</taxon>
        <taxon>Chironomus</taxon>
    </lineage>
</organism>
<feature type="transmembrane region" description="Helical" evidence="13">
    <location>
        <begin position="528"/>
        <end position="546"/>
    </location>
</feature>
<keyword evidence="6 13" id="KW-1133">Transmembrane helix</keyword>
<dbReference type="Proteomes" id="UP001153620">
    <property type="component" value="Chromosome 3"/>
</dbReference>
<feature type="transmembrane region" description="Helical" evidence="13">
    <location>
        <begin position="463"/>
        <end position="486"/>
    </location>
</feature>
<dbReference type="OrthoDB" id="6021021at2759"/>
<evidence type="ECO:0000256" key="4">
    <source>
        <dbReference type="ARBA" id="ARBA00022461"/>
    </source>
</evidence>